<evidence type="ECO:0000313" key="2">
    <source>
        <dbReference type="Proteomes" id="UP001150603"/>
    </source>
</evidence>
<keyword evidence="2" id="KW-1185">Reference proteome</keyword>
<reference evidence="1" key="1">
    <citation type="submission" date="2022-07" db="EMBL/GenBank/DDBJ databases">
        <title>Phylogenomic reconstructions and comparative analyses of Kickxellomycotina fungi.</title>
        <authorList>
            <person name="Reynolds N.K."/>
            <person name="Stajich J.E."/>
            <person name="Barry K."/>
            <person name="Grigoriev I.V."/>
            <person name="Crous P."/>
            <person name="Smith M.E."/>
        </authorList>
    </citation>
    <scope>NUCLEOTIDE SEQUENCE</scope>
    <source>
        <strain evidence="1">NRRL 5244</strain>
    </source>
</reference>
<accession>A0ACC1JFD9</accession>
<organism evidence="1 2">
    <name type="scientific">Linderina macrospora</name>
    <dbReference type="NCBI Taxonomy" id="4868"/>
    <lineage>
        <taxon>Eukaryota</taxon>
        <taxon>Fungi</taxon>
        <taxon>Fungi incertae sedis</taxon>
        <taxon>Zoopagomycota</taxon>
        <taxon>Kickxellomycotina</taxon>
        <taxon>Kickxellomycetes</taxon>
        <taxon>Kickxellales</taxon>
        <taxon>Kickxellaceae</taxon>
        <taxon>Linderina</taxon>
    </lineage>
</organism>
<comment type="caution">
    <text evidence="1">The sequence shown here is derived from an EMBL/GenBank/DDBJ whole genome shotgun (WGS) entry which is preliminary data.</text>
</comment>
<feature type="non-terminal residue" evidence="1">
    <location>
        <position position="256"/>
    </location>
</feature>
<proteinExistence type="predicted"/>
<name>A0ACC1JFD9_9FUNG</name>
<dbReference type="Proteomes" id="UP001150603">
    <property type="component" value="Unassembled WGS sequence"/>
</dbReference>
<evidence type="ECO:0000313" key="1">
    <source>
        <dbReference type="EMBL" id="KAJ1949825.1"/>
    </source>
</evidence>
<protein>
    <submittedName>
        <fullName evidence="1">Uncharacterized protein</fullName>
    </submittedName>
</protein>
<sequence length="256" mass="27699">MDIATLFGVKGKTVLITGGSSGIGLYMAEGLVANGANVYITSRQEKYLKEESERLTASGPGTCNYVVCDLVEYDQVQALAAKMTELTPDGLDVLINNSARFTNGDIETMPDEGFSHDLLLNLQRPFTVTQALLPLLKKAASAANPARVINISSITGNHVLHGSTYSYNTSKAGLIHLTTDMAYKLAPDHITVNSISPGICPTRKQRERLADANPLPNKVQDYWRNCNLTIQEMVPLARIGNEQDIAGAIIYLSSKA</sequence>
<dbReference type="EMBL" id="JANBPW010000351">
    <property type="protein sequence ID" value="KAJ1949825.1"/>
    <property type="molecule type" value="Genomic_DNA"/>
</dbReference>
<gene>
    <name evidence="1" type="ORF">FBU59_000976</name>
</gene>